<protein>
    <submittedName>
        <fullName evidence="1">Uncharacterized protein</fullName>
    </submittedName>
</protein>
<proteinExistence type="predicted"/>
<organism evidence="1">
    <name type="scientific">Polaromonas hydrogenivorans</name>
    <dbReference type="NCBI Taxonomy" id="335476"/>
    <lineage>
        <taxon>Bacteria</taxon>
        <taxon>Pseudomonadati</taxon>
        <taxon>Pseudomonadota</taxon>
        <taxon>Betaproteobacteria</taxon>
        <taxon>Burkholderiales</taxon>
        <taxon>Comamonadaceae</taxon>
        <taxon>Polaromonas</taxon>
    </lineage>
</organism>
<gene>
    <name evidence="1" type="ORF">ABLV49_07825</name>
</gene>
<dbReference type="RefSeq" id="WP_349281053.1">
    <property type="nucleotide sequence ID" value="NZ_CBCSCU010000023.1"/>
</dbReference>
<accession>A0AAU7LVQ3</accession>
<sequence length="155" mass="17429">MTINELEDTITSANWFSHLGEFRSRADTVSLVSITDDERWDWLPTSRDQEDPIHGDGLRVLIDQNGKGAERREAELRALKAALKSIRSIETRVARLVEGPHDYNIAAQSAAQFAARMAAREIIAEKCGFWCSVVKLYSSGFWPCGLTEEGKLIIY</sequence>
<dbReference type="AlphaFoldDB" id="A0AAU7LVQ3"/>
<dbReference type="EMBL" id="CP157675">
    <property type="protein sequence ID" value="XBP71694.1"/>
    <property type="molecule type" value="Genomic_DNA"/>
</dbReference>
<evidence type="ECO:0000313" key="1">
    <source>
        <dbReference type="EMBL" id="XBP71694.1"/>
    </source>
</evidence>
<name>A0AAU7LVQ3_9BURK</name>
<reference evidence="1" key="1">
    <citation type="submission" date="2024-05" db="EMBL/GenBank/DDBJ databases">
        <authorList>
            <person name="Bunk B."/>
            <person name="Swiderski J."/>
            <person name="Sproer C."/>
            <person name="Thiel V."/>
        </authorList>
    </citation>
    <scope>NUCLEOTIDE SEQUENCE</scope>
    <source>
        <strain evidence="1">DSM 17735</strain>
    </source>
</reference>